<keyword evidence="2" id="KW-1185">Reference proteome</keyword>
<dbReference type="GO" id="GO:0019068">
    <property type="term" value="P:virion assembly"/>
    <property type="evidence" value="ECO:0007669"/>
    <property type="project" value="InterPro"/>
</dbReference>
<accession>D3UG42</accession>
<dbReference type="InterPro" id="IPR006429">
    <property type="entry name" value="Phage_lambda_portal"/>
</dbReference>
<dbReference type="HOGENOM" id="CLU_027870_3_1_7"/>
<dbReference type="eggNOG" id="COG5511">
    <property type="taxonomic scope" value="Bacteria"/>
</dbReference>
<sequence length="449" mass="51469">MGIFDFFKKRAKRAKIEKHFYNFPSLSPSELEKNELLGLLNNANINDYAKAISHQARSLSVNNPIISGYLKTIESEILGDRGITLDLSTPNKELNKRIEGSFALWRGSSQNGELDFYDIESLALIYLLRDGECFLHLSESQEGLRVEIIDNHNIASDFSDESQGIAFGIKKDAKNNPISYFVYDGEGRLFEVNAKAILHLHKKLDIRQHRGLSDFASIITPAHQKDKFRSAELRKARLQSEITGFIIKNNSDLADELLNGEEEHKKSIQTSVEVGKMTYIDEDVKPIFTESHNAANMESFITQTDREIAKGLGISYATLTGNLTDVNYSSIRHGGSEQRRQFRRLQNFLVRKMHNKIYERWLLNELKLCKLSTKEYQDALLYYSFKPQGWEYIDPYKETNANALAIHTGQKTLSEILRSTGKELDTHIEELKKEKELQKLLKELWRGNG</sequence>
<dbReference type="KEGG" id="hms:HMU02010"/>
<dbReference type="Proteomes" id="UP000001522">
    <property type="component" value="Chromosome"/>
</dbReference>
<dbReference type="NCBIfam" id="TIGR01539">
    <property type="entry name" value="portal_lambda"/>
    <property type="match status" value="1"/>
</dbReference>
<name>D3UG42_HELM1</name>
<organism evidence="1 2">
    <name type="scientific">Helicobacter mustelae (strain ATCC 43772 / CCUG 25715 / CIP 103759 / LMG 18044 / NCTC 12198 / R85-136P)</name>
    <name type="common">Campylobacter mustelae</name>
    <dbReference type="NCBI Taxonomy" id="679897"/>
    <lineage>
        <taxon>Bacteria</taxon>
        <taxon>Pseudomonadati</taxon>
        <taxon>Campylobacterota</taxon>
        <taxon>Epsilonproteobacteria</taxon>
        <taxon>Campylobacterales</taxon>
        <taxon>Helicobacteraceae</taxon>
        <taxon>Helicobacter</taxon>
    </lineage>
</organism>
<reference evidence="1 2" key="1">
    <citation type="journal article" date="2010" name="BMC Genomics">
        <title>Comparative genomics and proteomics of Helicobacter mustelae, an ulcerogenic and carcinogenic gastric pathogen.</title>
        <authorList>
            <person name="O'Toole P.W."/>
            <person name="Snelling W.J."/>
            <person name="Canchaya C."/>
            <person name="Forde B.M."/>
            <person name="Hardie K.R."/>
            <person name="Josenhans C."/>
            <person name="Graham R.L.J."/>
            <person name="McMullan G."/>
            <person name="Parkhill J."/>
            <person name="Belda E."/>
            <person name="Bentley S.D."/>
        </authorList>
    </citation>
    <scope>NUCLEOTIDE SEQUENCE [LARGE SCALE GENOMIC DNA]</scope>
    <source>
        <strain evidence="2">ATCC 43772 / LMG 18044 / NCTC 12198 / 12198</strain>
    </source>
</reference>
<dbReference type="GO" id="GO:0005198">
    <property type="term" value="F:structural molecule activity"/>
    <property type="evidence" value="ECO:0007669"/>
    <property type="project" value="InterPro"/>
</dbReference>
<dbReference type="EMBL" id="FN555004">
    <property type="protein sequence ID" value="CBG39463.1"/>
    <property type="molecule type" value="Genomic_DNA"/>
</dbReference>
<evidence type="ECO:0000313" key="2">
    <source>
        <dbReference type="Proteomes" id="UP000001522"/>
    </source>
</evidence>
<evidence type="ECO:0000313" key="1">
    <source>
        <dbReference type="EMBL" id="CBG39463.1"/>
    </source>
</evidence>
<gene>
    <name evidence="1" type="ordered locus">HMU02010</name>
</gene>
<dbReference type="Pfam" id="PF05136">
    <property type="entry name" value="Phage_portal_2"/>
    <property type="match status" value="1"/>
</dbReference>
<dbReference type="AlphaFoldDB" id="D3UG42"/>
<protein>
    <submittedName>
        <fullName evidence="1">Putative phage portal protein lambda family</fullName>
    </submittedName>
</protein>
<dbReference type="RefSeq" id="WP_013022558.1">
    <property type="nucleotide sequence ID" value="NC_013949.1"/>
</dbReference>
<proteinExistence type="predicted"/>